<evidence type="ECO:0008006" key="6">
    <source>
        <dbReference type="Google" id="ProtNLM"/>
    </source>
</evidence>
<organism evidence="4 5">
    <name type="scientific">Ridgeia piscesae</name>
    <name type="common">Tubeworm</name>
    <dbReference type="NCBI Taxonomy" id="27915"/>
    <lineage>
        <taxon>Eukaryota</taxon>
        <taxon>Metazoa</taxon>
        <taxon>Spiralia</taxon>
        <taxon>Lophotrochozoa</taxon>
        <taxon>Annelida</taxon>
        <taxon>Polychaeta</taxon>
        <taxon>Sedentaria</taxon>
        <taxon>Canalipalpata</taxon>
        <taxon>Sabellida</taxon>
        <taxon>Siboglinidae</taxon>
        <taxon>Ridgeia</taxon>
    </lineage>
</organism>
<feature type="domain" description="Metaxin glutathione S-transferase" evidence="2">
    <location>
        <begin position="178"/>
        <end position="240"/>
    </location>
</feature>
<dbReference type="InterPro" id="IPR026928">
    <property type="entry name" value="FAX/IsoI-like"/>
</dbReference>
<evidence type="ECO:0000313" key="5">
    <source>
        <dbReference type="Proteomes" id="UP001209878"/>
    </source>
</evidence>
<gene>
    <name evidence="4" type="ORF">NP493_122g03014</name>
</gene>
<dbReference type="SUPFAM" id="SSF47616">
    <property type="entry name" value="GST C-terminal domain-like"/>
    <property type="match status" value="1"/>
</dbReference>
<dbReference type="CDD" id="cd03193">
    <property type="entry name" value="GST_C_Metaxin"/>
    <property type="match status" value="1"/>
</dbReference>
<dbReference type="SFLD" id="SFLDG01200">
    <property type="entry name" value="SUF1.1"/>
    <property type="match status" value="1"/>
</dbReference>
<dbReference type="SFLD" id="SFLDS00019">
    <property type="entry name" value="Glutathione_Transferase_(cytos"/>
    <property type="match status" value="1"/>
</dbReference>
<dbReference type="SFLD" id="SFLDG01180">
    <property type="entry name" value="SUF1"/>
    <property type="match status" value="1"/>
</dbReference>
<proteinExistence type="inferred from homology"/>
<dbReference type="InterPro" id="IPR033468">
    <property type="entry name" value="Metaxin_GST"/>
</dbReference>
<dbReference type="InterPro" id="IPR036282">
    <property type="entry name" value="Glutathione-S-Trfase_C_sf"/>
</dbReference>
<dbReference type="GO" id="GO:0005737">
    <property type="term" value="C:cytoplasm"/>
    <property type="evidence" value="ECO:0007669"/>
    <property type="project" value="TreeGrafter"/>
</dbReference>
<dbReference type="InterPro" id="IPR012336">
    <property type="entry name" value="Thioredoxin-like_fold"/>
</dbReference>
<keyword evidence="5" id="KW-1185">Reference proteome</keyword>
<name>A0AAD9P615_RIDPI</name>
<accession>A0AAD9P615</accession>
<protein>
    <recommendedName>
        <fullName evidence="6">Failed axon connections-like protein</fullName>
    </recommendedName>
</protein>
<dbReference type="PANTHER" id="PTHR12289">
    <property type="entry name" value="METAXIN RELATED"/>
    <property type="match status" value="1"/>
</dbReference>
<dbReference type="Proteomes" id="UP001209878">
    <property type="component" value="Unassembled WGS sequence"/>
</dbReference>
<dbReference type="Gene3D" id="1.20.1050.10">
    <property type="match status" value="1"/>
</dbReference>
<dbReference type="Pfam" id="PF17171">
    <property type="entry name" value="GST_C_6"/>
    <property type="match status" value="1"/>
</dbReference>
<dbReference type="EMBL" id="JAODUO010000121">
    <property type="protein sequence ID" value="KAK2188827.1"/>
    <property type="molecule type" value="Genomic_DNA"/>
</dbReference>
<dbReference type="AlphaFoldDB" id="A0AAD9P615"/>
<comment type="caution">
    <text evidence="4">The sequence shown here is derived from an EMBL/GenBank/DDBJ whole genome shotgun (WGS) entry which is preliminary data.</text>
</comment>
<evidence type="ECO:0000313" key="4">
    <source>
        <dbReference type="EMBL" id="KAK2188827.1"/>
    </source>
</evidence>
<reference evidence="4" key="1">
    <citation type="journal article" date="2023" name="Mol. Biol. Evol.">
        <title>Third-Generation Sequencing Reveals the Adaptive Role of the Epigenome in Three Deep-Sea Polychaetes.</title>
        <authorList>
            <person name="Perez M."/>
            <person name="Aroh O."/>
            <person name="Sun Y."/>
            <person name="Lan Y."/>
            <person name="Juniper S.K."/>
            <person name="Young C.R."/>
            <person name="Angers B."/>
            <person name="Qian P.Y."/>
        </authorList>
    </citation>
    <scope>NUCLEOTIDE SEQUENCE</scope>
    <source>
        <strain evidence="4">R07B-5</strain>
    </source>
</reference>
<evidence type="ECO:0000256" key="1">
    <source>
        <dbReference type="ARBA" id="ARBA00006475"/>
    </source>
</evidence>
<feature type="domain" description="Thioredoxin-like fold" evidence="3">
    <location>
        <begin position="40"/>
        <end position="132"/>
    </location>
</feature>
<dbReference type="PANTHER" id="PTHR12289:SF41">
    <property type="entry name" value="FAILED AXON CONNECTIONS-RELATED"/>
    <property type="match status" value="1"/>
</dbReference>
<dbReference type="InterPro" id="IPR050931">
    <property type="entry name" value="Mito_Protein_Transport_Metaxin"/>
</dbReference>
<dbReference type="Pfam" id="PF17172">
    <property type="entry name" value="GST_N_4"/>
    <property type="match status" value="1"/>
</dbReference>
<comment type="similarity">
    <text evidence="1">Belongs to the FAX family.</text>
</comment>
<dbReference type="InterPro" id="IPR040079">
    <property type="entry name" value="Glutathione_S-Trfase"/>
</dbReference>
<evidence type="ECO:0000259" key="3">
    <source>
        <dbReference type="Pfam" id="PF17172"/>
    </source>
</evidence>
<sequence length="262" mass="29958">MCNEVLPLHRPKAYVGTTCPPGTVLLHQYPRGDWAPSVSPFPIKLETYLRMANIPYKNHFTVKASAKGKCPWMTYNGVDVADSQFCIDLLNKEFSVDLNKHLSAEERAVALAFRKLIEEDLYWCGLLERWVYGDKHYVAKLVKLSYMIIVYISYKLGRNAWAHGMGRHSPEDVRSVGKIDLLALSTFLGNKTFFMGDEPSEIDCALFGALAQVKWHFAPNIYTQLLKDELVNLSDYCERMKDRIWPDWDDCITHGGTRTATK</sequence>
<evidence type="ECO:0000259" key="2">
    <source>
        <dbReference type="Pfam" id="PF17171"/>
    </source>
</evidence>